<dbReference type="Pfam" id="PF06293">
    <property type="entry name" value="Kdo"/>
    <property type="match status" value="1"/>
</dbReference>
<evidence type="ECO:0000256" key="18">
    <source>
        <dbReference type="ARBA" id="ARBA00022801"/>
    </source>
</evidence>
<dbReference type="Gene3D" id="1.10.510.10">
    <property type="entry name" value="Transferase(Phosphotransferase) domain 1"/>
    <property type="match status" value="1"/>
</dbReference>
<keyword evidence="20" id="KW-0779">Telomere</keyword>
<evidence type="ECO:0000256" key="6">
    <source>
        <dbReference type="ARBA" id="ARBA00011534"/>
    </source>
</evidence>
<reference evidence="30" key="1">
    <citation type="submission" date="2020-03" db="EMBL/GenBank/DDBJ databases">
        <title>FDA dAtabase for Regulatory Grade micrObial Sequences (FDA-ARGOS): Supporting development and validation of Infectious Disease Dx tests.</title>
        <authorList>
            <person name="Campos J."/>
            <person name="Goldberg B."/>
            <person name="Tallon L."/>
            <person name="Sadzewicz L."/>
            <person name="Vavikolanu K."/>
            <person name="Mehta A."/>
            <person name="Aluvathingal J."/>
            <person name="Nadendla S."/>
            <person name="Nandy P."/>
            <person name="Geyer C."/>
            <person name="Yan Y."/>
            <person name="Sichtig H."/>
        </authorList>
    </citation>
    <scope>NUCLEOTIDE SEQUENCE [LARGE SCALE GENOMIC DNA]</scope>
    <source>
        <strain evidence="30">FDAARGOS_652</strain>
    </source>
</reference>
<accession>A0A8X7TAK4</accession>
<comment type="subcellular location">
    <subcellularLocation>
        <location evidence="4">Chromosome</location>
        <location evidence="4">Telomere</location>
    </subcellularLocation>
    <subcellularLocation>
        <location evidence="3">Cytoplasm</location>
    </subcellularLocation>
    <subcellularLocation>
        <location evidence="2">Nucleus</location>
    </subcellularLocation>
</comment>
<dbReference type="PROSITE" id="PS50011">
    <property type="entry name" value="PROTEIN_KINASE_DOM"/>
    <property type="match status" value="1"/>
</dbReference>
<evidence type="ECO:0000256" key="2">
    <source>
        <dbReference type="ARBA" id="ARBA00004123"/>
    </source>
</evidence>
<comment type="caution">
    <text evidence="30">The sequence shown here is derived from an EMBL/GenBank/DDBJ whole genome shotgun (WGS) entry which is preliminary data.</text>
</comment>
<evidence type="ECO:0000256" key="27">
    <source>
        <dbReference type="ARBA" id="ARBA00047899"/>
    </source>
</evidence>
<evidence type="ECO:0000256" key="21">
    <source>
        <dbReference type="ARBA" id="ARBA00023015"/>
    </source>
</evidence>
<protein>
    <recommendedName>
        <fullName evidence="9">EKC/KEOPS complex subunit BUD32</fullName>
        <ecNumber evidence="7">2.7.11.1</ecNumber>
    </recommendedName>
    <alternativeName>
        <fullName evidence="25 26">Atypical Serine/threonine protein kinase BUD32</fullName>
    </alternativeName>
    <alternativeName>
        <fullName evidence="8">EKC/KEOPS complex subunit bud32</fullName>
    </alternativeName>
</protein>
<evidence type="ECO:0000256" key="22">
    <source>
        <dbReference type="ARBA" id="ARBA00023159"/>
    </source>
</evidence>
<dbReference type="PANTHER" id="PTHR12209:SF0">
    <property type="entry name" value="EKC_KEOPS COMPLEX SUBUNIT TP53RK"/>
    <property type="match status" value="1"/>
</dbReference>
<dbReference type="NCBIfam" id="TIGR03724">
    <property type="entry name" value="arch_bud32"/>
    <property type="match status" value="1"/>
</dbReference>
<dbReference type="EMBL" id="JABWAB010000006">
    <property type="protein sequence ID" value="KAF6048871.1"/>
    <property type="molecule type" value="Genomic_DNA"/>
</dbReference>
<gene>
    <name evidence="30" type="ORF">FOB60_004255</name>
</gene>
<dbReference type="GO" id="GO:0000408">
    <property type="term" value="C:EKC/KEOPS complex"/>
    <property type="evidence" value="ECO:0007669"/>
    <property type="project" value="EnsemblFungi"/>
</dbReference>
<keyword evidence="13" id="KW-0597">Phosphoprotein</keyword>
<evidence type="ECO:0000256" key="26">
    <source>
        <dbReference type="ARBA" id="ARBA00033194"/>
    </source>
</evidence>
<dbReference type="PANTHER" id="PTHR12209">
    <property type="entry name" value="NON-SPECIFIC SERINE/THREONINE PROTEIN KINASE"/>
    <property type="match status" value="1"/>
</dbReference>
<comment type="catalytic activity">
    <reaction evidence="28">
        <text>L-seryl-[protein] + ATP = O-phospho-L-seryl-[protein] + ADP + H(+)</text>
        <dbReference type="Rhea" id="RHEA:17989"/>
        <dbReference type="Rhea" id="RHEA-COMP:9863"/>
        <dbReference type="Rhea" id="RHEA-COMP:11604"/>
        <dbReference type="ChEBI" id="CHEBI:15378"/>
        <dbReference type="ChEBI" id="CHEBI:29999"/>
        <dbReference type="ChEBI" id="CHEBI:30616"/>
        <dbReference type="ChEBI" id="CHEBI:83421"/>
        <dbReference type="ChEBI" id="CHEBI:456216"/>
        <dbReference type="EC" id="2.7.11.1"/>
    </reaction>
</comment>
<keyword evidence="14" id="KW-0808">Transferase</keyword>
<dbReference type="GO" id="GO:0000781">
    <property type="term" value="C:chromosome, telomeric region"/>
    <property type="evidence" value="ECO:0007669"/>
    <property type="project" value="UniProtKB-SubCell"/>
</dbReference>
<comment type="function">
    <text evidence="1">Component of the EKC/KEOPS complex that is required for the formation of a threonylcarbamoyl group on adenosine at position 37 (t(6)A37) in tRNAs that read codons beginning with adenine. The complex is probably involved in the transfer of the threonylcarbamoyl moiety of threonylcarbamoyl-AMP (TC-AMP) to the N6 group of A37. BUD32 has ATPase activity in the context of the EKC/KEOPS complex and likely plays a supporting role to the catalytic subunit KAE1. The EKC/KEOPS complex also promotes both telomere uncapping and telomere elongation. The complex is required for efficient recruitment of transcriptional coactivators.</text>
</comment>
<organism evidence="30 31">
    <name type="scientific">Candida parapsilosis</name>
    <name type="common">Yeast</name>
    <dbReference type="NCBI Taxonomy" id="5480"/>
    <lineage>
        <taxon>Eukaryota</taxon>
        <taxon>Fungi</taxon>
        <taxon>Dikarya</taxon>
        <taxon>Ascomycota</taxon>
        <taxon>Saccharomycotina</taxon>
        <taxon>Pichiomycetes</taxon>
        <taxon>Debaryomycetaceae</taxon>
        <taxon>Candida/Lodderomyces clade</taxon>
        <taxon>Candida</taxon>
    </lineage>
</organism>
<dbReference type="InterPro" id="IPR000719">
    <property type="entry name" value="Prot_kinase_dom"/>
</dbReference>
<evidence type="ECO:0000313" key="31">
    <source>
        <dbReference type="Proteomes" id="UP000590412"/>
    </source>
</evidence>
<evidence type="ECO:0000256" key="5">
    <source>
        <dbReference type="ARBA" id="ARBA00010630"/>
    </source>
</evidence>
<dbReference type="GO" id="GO:0005829">
    <property type="term" value="C:cytosol"/>
    <property type="evidence" value="ECO:0007669"/>
    <property type="project" value="TreeGrafter"/>
</dbReference>
<evidence type="ECO:0000313" key="30">
    <source>
        <dbReference type="EMBL" id="KAF6048871.1"/>
    </source>
</evidence>
<keyword evidence="16" id="KW-0547">Nucleotide-binding</keyword>
<evidence type="ECO:0000256" key="3">
    <source>
        <dbReference type="ARBA" id="ARBA00004496"/>
    </source>
</evidence>
<evidence type="ECO:0000256" key="8">
    <source>
        <dbReference type="ARBA" id="ARBA00013948"/>
    </source>
</evidence>
<evidence type="ECO:0000256" key="12">
    <source>
        <dbReference type="ARBA" id="ARBA00022527"/>
    </source>
</evidence>
<feature type="domain" description="Protein kinase" evidence="29">
    <location>
        <begin position="15"/>
        <end position="266"/>
    </location>
</feature>
<dbReference type="EC" id="2.7.11.1" evidence="7"/>
<keyword evidence="24" id="KW-0539">Nucleus</keyword>
<sequence>MSEKHIKRVQQLVPNIDLKVISQGAEALVFQTKTHPYSSHPYLKNSSQFIIKYRPPKPYRHPKIDAQITRTRTAGEAKFMYKLSKLGIACPALISCDLSNGIIWMENLGIDLPNGNVSSVKNWLWYLEREASESDCTGNRVKQVCFKVGQLIGRLHLADMIHGDLTTSNLILTGSEESWEPALIDFGLSSFSGLAEDKAVDLYVLERSVTSTHSVFAQSYNKWLLEGYESAHDLKQYKKFGKAKYAETFKRLEEVRLRGRKRSMLG</sequence>
<dbReference type="OrthoDB" id="3399at2759"/>
<keyword evidence="21" id="KW-0805">Transcription regulation</keyword>
<evidence type="ECO:0000256" key="4">
    <source>
        <dbReference type="ARBA" id="ARBA00004574"/>
    </source>
</evidence>
<dbReference type="GO" id="GO:0016887">
    <property type="term" value="F:ATP hydrolysis activity"/>
    <property type="evidence" value="ECO:0007669"/>
    <property type="project" value="EnsemblFungi"/>
</dbReference>
<keyword evidence="12" id="KW-0723">Serine/threonine-protein kinase</keyword>
<dbReference type="GO" id="GO:0005524">
    <property type="term" value="F:ATP binding"/>
    <property type="evidence" value="ECO:0007669"/>
    <property type="project" value="UniProtKB-KW"/>
</dbReference>
<keyword evidence="15" id="KW-0819">tRNA processing</keyword>
<evidence type="ECO:0000256" key="13">
    <source>
        <dbReference type="ARBA" id="ARBA00022553"/>
    </source>
</evidence>
<dbReference type="GO" id="GO:0004674">
    <property type="term" value="F:protein serine/threonine kinase activity"/>
    <property type="evidence" value="ECO:0007669"/>
    <property type="project" value="UniProtKB-KW"/>
</dbReference>
<dbReference type="AlphaFoldDB" id="A0A8X7TAK4"/>
<keyword evidence="10" id="KW-0158">Chromosome</keyword>
<evidence type="ECO:0000259" key="29">
    <source>
        <dbReference type="PROSITE" id="PS50011"/>
    </source>
</evidence>
<evidence type="ECO:0000256" key="15">
    <source>
        <dbReference type="ARBA" id="ARBA00022694"/>
    </source>
</evidence>
<evidence type="ECO:0000256" key="20">
    <source>
        <dbReference type="ARBA" id="ARBA00022895"/>
    </source>
</evidence>
<dbReference type="PROSITE" id="PS00109">
    <property type="entry name" value="PROTEIN_KINASE_TYR"/>
    <property type="match status" value="1"/>
</dbReference>
<keyword evidence="22" id="KW-0010">Activator</keyword>
<keyword evidence="23" id="KW-0804">Transcription</keyword>
<comment type="catalytic activity">
    <reaction evidence="27">
        <text>L-threonyl-[protein] + ATP = O-phospho-L-threonyl-[protein] + ADP + H(+)</text>
        <dbReference type="Rhea" id="RHEA:46608"/>
        <dbReference type="Rhea" id="RHEA-COMP:11060"/>
        <dbReference type="Rhea" id="RHEA-COMP:11605"/>
        <dbReference type="ChEBI" id="CHEBI:15378"/>
        <dbReference type="ChEBI" id="CHEBI:30013"/>
        <dbReference type="ChEBI" id="CHEBI:30616"/>
        <dbReference type="ChEBI" id="CHEBI:61977"/>
        <dbReference type="ChEBI" id="CHEBI:456216"/>
        <dbReference type="EC" id="2.7.11.1"/>
    </reaction>
</comment>
<evidence type="ECO:0000256" key="11">
    <source>
        <dbReference type="ARBA" id="ARBA00022490"/>
    </source>
</evidence>
<keyword evidence="18" id="KW-0378">Hydrolase</keyword>
<keyword evidence="17 30" id="KW-0418">Kinase</keyword>
<evidence type="ECO:0000256" key="1">
    <source>
        <dbReference type="ARBA" id="ARBA00003747"/>
    </source>
</evidence>
<dbReference type="GO" id="GO:0008033">
    <property type="term" value="P:tRNA processing"/>
    <property type="evidence" value="ECO:0007669"/>
    <property type="project" value="UniProtKB-KW"/>
</dbReference>
<name>A0A8X7TAK4_CANPA</name>
<evidence type="ECO:0000256" key="17">
    <source>
        <dbReference type="ARBA" id="ARBA00022777"/>
    </source>
</evidence>
<evidence type="ECO:0000256" key="9">
    <source>
        <dbReference type="ARBA" id="ARBA00019973"/>
    </source>
</evidence>
<dbReference type="GO" id="GO:0045944">
    <property type="term" value="P:positive regulation of transcription by RNA polymerase II"/>
    <property type="evidence" value="ECO:0007669"/>
    <property type="project" value="EnsemblFungi"/>
</dbReference>
<dbReference type="InterPro" id="IPR008266">
    <property type="entry name" value="Tyr_kinase_AS"/>
</dbReference>
<dbReference type="InterPro" id="IPR011009">
    <property type="entry name" value="Kinase-like_dom_sf"/>
</dbReference>
<keyword evidence="19" id="KW-0067">ATP-binding</keyword>
<dbReference type="InterPro" id="IPR022495">
    <property type="entry name" value="Bud32"/>
</dbReference>
<evidence type="ECO:0000256" key="28">
    <source>
        <dbReference type="ARBA" id="ARBA00048679"/>
    </source>
</evidence>
<comment type="subunit">
    <text evidence="6">Component of the EKC/KEOPS complex composed of at least BUD32, CGI121, GON7, KAE1 and PCC1; the whole complex dimerizes.</text>
</comment>
<keyword evidence="11" id="KW-0963">Cytoplasm</keyword>
<evidence type="ECO:0000256" key="25">
    <source>
        <dbReference type="ARBA" id="ARBA00030980"/>
    </source>
</evidence>
<evidence type="ECO:0000256" key="7">
    <source>
        <dbReference type="ARBA" id="ARBA00012513"/>
    </source>
</evidence>
<evidence type="ECO:0000256" key="23">
    <source>
        <dbReference type="ARBA" id="ARBA00023163"/>
    </source>
</evidence>
<evidence type="ECO:0000256" key="10">
    <source>
        <dbReference type="ARBA" id="ARBA00022454"/>
    </source>
</evidence>
<dbReference type="FunFam" id="1.10.510.10:FF:000745">
    <property type="entry name" value="Serine/threonine-protein kinase BUD32"/>
    <property type="match status" value="1"/>
</dbReference>
<evidence type="ECO:0000256" key="19">
    <source>
        <dbReference type="ARBA" id="ARBA00022840"/>
    </source>
</evidence>
<dbReference type="Gene3D" id="3.30.200.20">
    <property type="entry name" value="Phosphorylase Kinase, domain 1"/>
    <property type="match status" value="1"/>
</dbReference>
<evidence type="ECO:0000256" key="16">
    <source>
        <dbReference type="ARBA" id="ARBA00022741"/>
    </source>
</evidence>
<comment type="similarity">
    <text evidence="5">Belongs to the protein kinase superfamily. BUD32 family.</text>
</comment>
<dbReference type="GO" id="GO:0070525">
    <property type="term" value="P:tRNA threonylcarbamoyladenosine metabolic process"/>
    <property type="evidence" value="ECO:0007669"/>
    <property type="project" value="EnsemblFungi"/>
</dbReference>
<dbReference type="Proteomes" id="UP000590412">
    <property type="component" value="Unassembled WGS sequence"/>
</dbReference>
<dbReference type="GO" id="GO:0000722">
    <property type="term" value="P:telomere maintenance via recombination"/>
    <property type="evidence" value="ECO:0007669"/>
    <property type="project" value="EnsemblFungi"/>
</dbReference>
<evidence type="ECO:0000256" key="24">
    <source>
        <dbReference type="ARBA" id="ARBA00023242"/>
    </source>
</evidence>
<dbReference type="GO" id="GO:0005634">
    <property type="term" value="C:nucleus"/>
    <property type="evidence" value="ECO:0007669"/>
    <property type="project" value="UniProtKB-SubCell"/>
</dbReference>
<proteinExistence type="inferred from homology"/>
<evidence type="ECO:0000256" key="14">
    <source>
        <dbReference type="ARBA" id="ARBA00022679"/>
    </source>
</evidence>
<dbReference type="SUPFAM" id="SSF56112">
    <property type="entry name" value="Protein kinase-like (PK-like)"/>
    <property type="match status" value="1"/>
</dbReference>